<dbReference type="GO" id="GO:0004521">
    <property type="term" value="F:RNA endonuclease activity"/>
    <property type="evidence" value="ECO:0007669"/>
    <property type="project" value="TreeGrafter"/>
</dbReference>
<dbReference type="EMBL" id="CP016025">
    <property type="protein sequence ID" value="ANJ76600.1"/>
    <property type="molecule type" value="Genomic_DNA"/>
</dbReference>
<comment type="similarity">
    <text evidence="1">Belongs to the PemK/MazF family.</text>
</comment>
<keyword evidence="1" id="KW-0540">Nuclease</keyword>
<geneLocation type="plasmid" evidence="2">
    <name>unnamed</name>
</geneLocation>
<name>A0A192A7Y9_9RALS</name>
<organism evidence="3 5">
    <name type="scientific">Ralstonia insidiosa</name>
    <dbReference type="NCBI Taxonomy" id="190721"/>
    <lineage>
        <taxon>Bacteria</taxon>
        <taxon>Pseudomonadati</taxon>
        <taxon>Pseudomonadota</taxon>
        <taxon>Betaproteobacteria</taxon>
        <taxon>Burkholderiales</taxon>
        <taxon>Burkholderiaceae</taxon>
        <taxon>Ralstonia</taxon>
    </lineage>
</organism>
<evidence type="ECO:0000313" key="2">
    <source>
        <dbReference type="EMBL" id="ANH77058.1"/>
    </source>
</evidence>
<evidence type="ECO:0000313" key="4">
    <source>
        <dbReference type="Proteomes" id="UP000077927"/>
    </source>
</evidence>
<dbReference type="Gene3D" id="2.30.30.110">
    <property type="match status" value="1"/>
</dbReference>
<keyword evidence="1" id="KW-0378">Hydrolase</keyword>
<accession>A0A192A7Y9</accession>
<dbReference type="PATRIC" id="fig|190721.6.peg.5788"/>
<gene>
    <name evidence="3" type="ORF">A9Y76_28740</name>
    <name evidence="2" type="ORF">ACS15_5837</name>
</gene>
<reference evidence="3" key="3">
    <citation type="submission" date="2016-06" db="EMBL/GenBank/DDBJ databases">
        <authorList>
            <person name="Kjaerup R.B."/>
            <person name="Dalgaard T.S."/>
            <person name="Juul-Madsen H.R."/>
        </authorList>
    </citation>
    <scope>NUCLEOTIDE SEQUENCE [LARGE SCALE GENOMIC DNA]</scope>
    <source>
        <strain evidence="3">ATCC 49129</strain>
        <plasmid evidence="3">pRI-2</plasmid>
    </source>
</reference>
<evidence type="ECO:0000313" key="3">
    <source>
        <dbReference type="EMBL" id="ANJ76600.1"/>
    </source>
</evidence>
<dbReference type="Proteomes" id="UP000078572">
    <property type="component" value="Plasmid pRI-2"/>
</dbReference>
<keyword evidence="1" id="KW-0255">Endonuclease</keyword>
<dbReference type="PANTHER" id="PTHR33988">
    <property type="entry name" value="ENDORIBONUCLEASE MAZF-RELATED"/>
    <property type="match status" value="1"/>
</dbReference>
<dbReference type="InterPro" id="IPR011067">
    <property type="entry name" value="Plasmid_toxin/cell-grow_inhib"/>
</dbReference>
<dbReference type="GO" id="GO:0006402">
    <property type="term" value="P:mRNA catabolic process"/>
    <property type="evidence" value="ECO:0007669"/>
    <property type="project" value="TreeGrafter"/>
</dbReference>
<dbReference type="SUPFAM" id="SSF50118">
    <property type="entry name" value="Cell growth inhibitor/plasmid maintenance toxic component"/>
    <property type="match status" value="1"/>
</dbReference>
<reference evidence="5" key="2">
    <citation type="submission" date="2016-06" db="EMBL/GenBank/DDBJ databases">
        <authorList>
            <person name="Xu Y."/>
            <person name="Nagy A."/>
            <person name="Yan X."/>
            <person name="Kim S.W."/>
            <person name="Haley B."/>
            <person name="Liu N.T."/>
            <person name="Nou X."/>
        </authorList>
    </citation>
    <scope>NUCLEOTIDE SEQUENCE [LARGE SCALE GENOMIC DNA]</scope>
    <source>
        <strain evidence="5">ATCC 49129</strain>
        <plasmid evidence="5">pri-2</plasmid>
    </source>
</reference>
<dbReference type="GO" id="GO:0016787">
    <property type="term" value="F:hydrolase activity"/>
    <property type="evidence" value="ECO:0007669"/>
    <property type="project" value="UniProtKB-KW"/>
</dbReference>
<dbReference type="Pfam" id="PF02452">
    <property type="entry name" value="PemK_toxin"/>
    <property type="match status" value="1"/>
</dbReference>
<dbReference type="AlphaFoldDB" id="A0A192A7Y9"/>
<proteinExistence type="inferred from homology"/>
<dbReference type="EC" id="3.1.-.-" evidence="1"/>
<dbReference type="GO" id="GO:0016075">
    <property type="term" value="P:rRNA catabolic process"/>
    <property type="evidence" value="ECO:0007669"/>
    <property type="project" value="TreeGrafter"/>
</dbReference>
<evidence type="ECO:0000313" key="5">
    <source>
        <dbReference type="Proteomes" id="UP000078572"/>
    </source>
</evidence>
<dbReference type="PIRSF" id="PIRSF033490">
    <property type="entry name" value="MazF"/>
    <property type="match status" value="1"/>
</dbReference>
<dbReference type="KEGG" id="rin:ACS15_5837"/>
<dbReference type="RefSeq" id="WP_004636884.1">
    <property type="nucleotide sequence ID" value="NZ_CP012607.1"/>
</dbReference>
<geneLocation type="plasmid" evidence="3">
    <name>pRI-2</name>
</geneLocation>
<evidence type="ECO:0000256" key="1">
    <source>
        <dbReference type="PIRNR" id="PIRNR033490"/>
    </source>
</evidence>
<dbReference type="Proteomes" id="UP000077927">
    <property type="component" value="Plasmid unnamed"/>
</dbReference>
<dbReference type="InterPro" id="IPR003477">
    <property type="entry name" value="PemK-like"/>
</dbReference>
<keyword evidence="5" id="KW-1185">Reference proteome</keyword>
<dbReference type="OrthoDB" id="6064990at2"/>
<comment type="function">
    <text evidence="1">Toxic component of a type II toxin-antitoxin (TA) system.</text>
</comment>
<geneLocation type="plasmid" evidence="4"/>
<keyword evidence="3" id="KW-0614">Plasmid</keyword>
<dbReference type="EMBL" id="CP012607">
    <property type="protein sequence ID" value="ANH77058.1"/>
    <property type="molecule type" value="Genomic_DNA"/>
</dbReference>
<dbReference type="GeneID" id="61530010"/>
<geneLocation type="plasmid" evidence="5">
    <name>pri-2</name>
</geneLocation>
<reference evidence="2 4" key="1">
    <citation type="submission" date="2015-09" db="EMBL/GenBank/DDBJ databases">
        <authorList>
            <person name="Xu Y."/>
            <person name="Nagy A."/>
            <person name="Liu N.T."/>
            <person name="Nou X."/>
        </authorList>
    </citation>
    <scope>NUCLEOTIDE SEQUENCE [LARGE SCALE GENOMIC DNA]</scope>
    <source>
        <strain evidence="2 4">FC1138</strain>
        <plasmid evidence="4">Plasmid</plasmid>
        <plasmid evidence="2">unnamed</plasmid>
    </source>
</reference>
<sequence>MASPKVKRGQVWAVDFEPQTHKQEPGKRNRPALVIQTNLLNDAGHATTIVIPGTSDVEREDCFPLRVALGRLPGQAVDEATDLLIDQIRAISNDRLMGDKPITTLNTNHMRRVEDALRLLLSL</sequence>
<protein>
    <recommendedName>
        <fullName evidence="1">mRNA interferase</fullName>
        <ecNumber evidence="1">3.1.-.-</ecNumber>
    </recommendedName>
</protein>
<dbReference type="GO" id="GO:0003677">
    <property type="term" value="F:DNA binding"/>
    <property type="evidence" value="ECO:0007669"/>
    <property type="project" value="InterPro"/>
</dbReference>